<organism evidence="2 3">
    <name type="scientific">Pseudomonas fluorescens</name>
    <dbReference type="NCBI Taxonomy" id="294"/>
    <lineage>
        <taxon>Bacteria</taxon>
        <taxon>Pseudomonadati</taxon>
        <taxon>Pseudomonadota</taxon>
        <taxon>Gammaproteobacteria</taxon>
        <taxon>Pseudomonadales</taxon>
        <taxon>Pseudomonadaceae</taxon>
        <taxon>Pseudomonas</taxon>
    </lineage>
</organism>
<gene>
    <name evidence="2" type="ORF">NCTC10392_00492</name>
</gene>
<dbReference type="OrthoDB" id="9815328at2"/>
<protein>
    <submittedName>
        <fullName evidence="2">Lipoprotein</fullName>
    </submittedName>
</protein>
<dbReference type="PROSITE" id="PS51257">
    <property type="entry name" value="PROKAR_LIPOPROTEIN"/>
    <property type="match status" value="1"/>
</dbReference>
<dbReference type="Proteomes" id="UP000255125">
    <property type="component" value="Unassembled WGS sequence"/>
</dbReference>
<proteinExistence type="predicted"/>
<dbReference type="AlphaFoldDB" id="A0A379I6B2"/>
<keyword evidence="1" id="KW-0732">Signal</keyword>
<evidence type="ECO:0000313" key="2">
    <source>
        <dbReference type="EMBL" id="SUD27713.1"/>
    </source>
</evidence>
<dbReference type="EMBL" id="UGUS01000002">
    <property type="protein sequence ID" value="SUD27713.1"/>
    <property type="molecule type" value="Genomic_DNA"/>
</dbReference>
<name>A0A379I6B2_PSEFL</name>
<sequence>MSSLLRATLIALTLLAVAGCTSKPVLNTQHALAASEQVSEEKMKQAILTALDKRNWSVQRADPRLIQAQINVRNRYYAEIDIRYTGTHYAITYRDSQELGYKDGKIHRNYNRWVSMLDRDIMAGLRASGAAQAGTAAQLFKETGTSKQN</sequence>
<dbReference type="KEGG" id="pfn:HZ99_20225"/>
<accession>A0A379I6B2</accession>
<keyword evidence="2" id="KW-0449">Lipoprotein</keyword>
<feature type="signal peptide" evidence="1">
    <location>
        <begin position="1"/>
        <end position="18"/>
    </location>
</feature>
<evidence type="ECO:0000256" key="1">
    <source>
        <dbReference type="SAM" id="SignalP"/>
    </source>
</evidence>
<feature type="chain" id="PRO_5017070557" evidence="1">
    <location>
        <begin position="19"/>
        <end position="149"/>
    </location>
</feature>
<evidence type="ECO:0000313" key="3">
    <source>
        <dbReference type="Proteomes" id="UP000255125"/>
    </source>
</evidence>
<reference evidence="2 3" key="1">
    <citation type="submission" date="2018-06" db="EMBL/GenBank/DDBJ databases">
        <authorList>
            <consortium name="Pathogen Informatics"/>
            <person name="Doyle S."/>
        </authorList>
    </citation>
    <scope>NUCLEOTIDE SEQUENCE [LARGE SCALE GENOMIC DNA]</scope>
    <source>
        <strain evidence="2 3">NCTC10392</strain>
    </source>
</reference>
<dbReference type="RefSeq" id="WP_038445446.1">
    <property type="nucleotide sequence ID" value="NZ_CP008896.1"/>
</dbReference>